<dbReference type="Gene3D" id="3.40.50.1110">
    <property type="entry name" value="SGNH hydrolase"/>
    <property type="match status" value="1"/>
</dbReference>
<keyword evidence="3" id="KW-1185">Reference proteome</keyword>
<dbReference type="SUPFAM" id="SSF52266">
    <property type="entry name" value="SGNH hydrolase"/>
    <property type="match status" value="1"/>
</dbReference>
<dbReference type="PANTHER" id="PTHR37834">
    <property type="entry name" value="GDSL-LIKE LIPASE/ACYLHYDROLASE DOMAIN PROTEIN (AFU_ORTHOLOGUE AFUA_2G00620)"/>
    <property type="match status" value="1"/>
</dbReference>
<name>A0A8J3BEC0_9FLAO</name>
<dbReference type="CDD" id="cd01831">
    <property type="entry name" value="Endoglucanase_E_like"/>
    <property type="match status" value="1"/>
</dbReference>
<proteinExistence type="predicted"/>
<reference evidence="2" key="2">
    <citation type="submission" date="2020-09" db="EMBL/GenBank/DDBJ databases">
        <authorList>
            <person name="Sun Q."/>
            <person name="Ohkuma M."/>
        </authorList>
    </citation>
    <scope>NUCLEOTIDE SEQUENCE</scope>
    <source>
        <strain evidence="2">JCM 12862</strain>
    </source>
</reference>
<organism evidence="2 3">
    <name type="scientific">Yeosuana aromativorans</name>
    <dbReference type="NCBI Taxonomy" id="288019"/>
    <lineage>
        <taxon>Bacteria</taxon>
        <taxon>Pseudomonadati</taxon>
        <taxon>Bacteroidota</taxon>
        <taxon>Flavobacteriia</taxon>
        <taxon>Flavobacteriales</taxon>
        <taxon>Flavobacteriaceae</taxon>
        <taxon>Yeosuana</taxon>
    </lineage>
</organism>
<evidence type="ECO:0000313" key="3">
    <source>
        <dbReference type="Proteomes" id="UP000612329"/>
    </source>
</evidence>
<protein>
    <submittedName>
        <fullName evidence="2">Endoglucanase</fullName>
    </submittedName>
</protein>
<dbReference type="Proteomes" id="UP000612329">
    <property type="component" value="Unassembled WGS sequence"/>
</dbReference>
<dbReference type="InterPro" id="IPR036514">
    <property type="entry name" value="SGNH_hydro_sf"/>
</dbReference>
<reference evidence="2" key="1">
    <citation type="journal article" date="2014" name="Int. J. Syst. Evol. Microbiol.">
        <title>Complete genome sequence of Corynebacterium casei LMG S-19264T (=DSM 44701T), isolated from a smear-ripened cheese.</title>
        <authorList>
            <consortium name="US DOE Joint Genome Institute (JGI-PGF)"/>
            <person name="Walter F."/>
            <person name="Albersmeier A."/>
            <person name="Kalinowski J."/>
            <person name="Ruckert C."/>
        </authorList>
    </citation>
    <scope>NUCLEOTIDE SEQUENCE</scope>
    <source>
        <strain evidence="2">JCM 12862</strain>
    </source>
</reference>
<dbReference type="InterPro" id="IPR052762">
    <property type="entry name" value="PCW_deacetylase/CE"/>
</dbReference>
<gene>
    <name evidence="2" type="ORF">GCM10007962_07220</name>
</gene>
<evidence type="ECO:0000313" key="2">
    <source>
        <dbReference type="EMBL" id="GGK15516.1"/>
    </source>
</evidence>
<evidence type="ECO:0000259" key="1">
    <source>
        <dbReference type="Pfam" id="PF17996"/>
    </source>
</evidence>
<dbReference type="InterPro" id="IPR040794">
    <property type="entry name" value="CE2_N"/>
</dbReference>
<dbReference type="Gene3D" id="2.60.120.260">
    <property type="entry name" value="Galactose-binding domain-like"/>
    <property type="match status" value="1"/>
</dbReference>
<accession>A0A8J3BEC0</accession>
<sequence length="366" mass="41574">MLKIIEKIPKLIVFLSVLLILGCSGEKNLLVQYSNPEIDYWGRIDSTGVDGVNLYWSGTSIKMNFQGQSIKALLKDETGNNYYNVIIDNDSAVLLRPDTTKTYYQLASRLPEGNHSVEIFKRTEWDRGTTTFYGFEIQKGAKLLPKPAPKKRQIEFYGNSITAGYAVEDYSGGDSPDSTYTNNYLSYSAITARHYDAKYQCICKSGIGITISWFPLIMPDIYDRLNPADSTSTWDFSLYKPDIVVINLLQNDSWLVNMPEREEFKKNFGGQLPSDDYFINAYQQFVANIRKQYPEANIICMLGNMDITKEGSKWIDFVKTAVANLKDENIYTCIVPFKGTPGHPSIREQESLANSLIQCIDSNIDW</sequence>
<comment type="caution">
    <text evidence="2">The sequence shown here is derived from an EMBL/GenBank/DDBJ whole genome shotgun (WGS) entry which is preliminary data.</text>
</comment>
<feature type="domain" description="Carbohydrate esterase 2 N-terminal" evidence="1">
    <location>
        <begin position="40"/>
        <end position="147"/>
    </location>
</feature>
<dbReference type="PANTHER" id="PTHR37834:SF2">
    <property type="entry name" value="ESTERASE, SGNH HYDROLASE-TYPE"/>
    <property type="match status" value="1"/>
</dbReference>
<dbReference type="GO" id="GO:0052689">
    <property type="term" value="F:carboxylic ester hydrolase activity"/>
    <property type="evidence" value="ECO:0007669"/>
    <property type="project" value="InterPro"/>
</dbReference>
<dbReference type="InterPro" id="IPR037461">
    <property type="entry name" value="CtCE2-like_dom"/>
</dbReference>
<dbReference type="RefSeq" id="WP_188650133.1">
    <property type="nucleotide sequence ID" value="NZ_BMNR01000002.1"/>
</dbReference>
<dbReference type="EMBL" id="BMNR01000002">
    <property type="protein sequence ID" value="GGK15516.1"/>
    <property type="molecule type" value="Genomic_DNA"/>
</dbReference>
<dbReference type="Pfam" id="PF17996">
    <property type="entry name" value="CE2_N"/>
    <property type="match status" value="1"/>
</dbReference>
<dbReference type="PROSITE" id="PS51257">
    <property type="entry name" value="PROKAR_LIPOPROTEIN"/>
    <property type="match status" value="1"/>
</dbReference>
<dbReference type="AlphaFoldDB" id="A0A8J3BEC0"/>